<dbReference type="PROSITE" id="PS50922">
    <property type="entry name" value="TLC"/>
    <property type="match status" value="1"/>
</dbReference>
<name>A0A0D6R7C7_ARACU</name>
<dbReference type="InterPro" id="IPR006634">
    <property type="entry name" value="TLC-dom"/>
</dbReference>
<dbReference type="SMART" id="SM00724">
    <property type="entry name" value="TLC"/>
    <property type="match status" value="1"/>
</dbReference>
<feature type="domain" description="TLC" evidence="7">
    <location>
        <begin position="65"/>
        <end position="278"/>
    </location>
</feature>
<dbReference type="GO" id="GO:0046513">
    <property type="term" value="P:ceramide biosynthetic process"/>
    <property type="evidence" value="ECO:0007669"/>
    <property type="project" value="InterPro"/>
</dbReference>
<evidence type="ECO:0000256" key="5">
    <source>
        <dbReference type="PROSITE-ProRule" id="PRU00205"/>
    </source>
</evidence>
<evidence type="ECO:0000256" key="1">
    <source>
        <dbReference type="ARBA" id="ARBA00004477"/>
    </source>
</evidence>
<dbReference type="Pfam" id="PF03798">
    <property type="entry name" value="TRAM_LAG1_CLN8"/>
    <property type="match status" value="1"/>
</dbReference>
<evidence type="ECO:0000259" key="7">
    <source>
        <dbReference type="PROSITE" id="PS50922"/>
    </source>
</evidence>
<comment type="subcellular location">
    <subcellularLocation>
        <location evidence="1">Endoplasmic reticulum membrane</location>
        <topology evidence="1">Multi-pass membrane protein</topology>
    </subcellularLocation>
</comment>
<dbReference type="GO" id="GO:0005789">
    <property type="term" value="C:endoplasmic reticulum membrane"/>
    <property type="evidence" value="ECO:0007669"/>
    <property type="project" value="UniProtKB-SubCell"/>
</dbReference>
<feature type="transmembrane region" description="Helical" evidence="6">
    <location>
        <begin position="146"/>
        <end position="166"/>
    </location>
</feature>
<sequence>MIDWELEAYPVLGDLAMVPIFALIFPVVRLLLDRLVLERLGRLLLPGSFEGSNKYEQKKYKKRHDKFKESAWKCLYFLSAELFELTIIRKETWFTDTQKFWVGPGDQVWPDQKVKTNLKMTYMYAGGFFTYSFFAAIFWETRRSDFVLTVMHHVATVVLIMLSYVLRFARIGSVILAIHDTSDIIIEFSKMVKYIGYDVLPNITFVLFAISWISLRLIYFPIWIIWSTSYEVLLTLDKTKYKDGPIYYYVFNTLLICLLILNIYWGVLVYRVLDKQIRSKGKVVEDVRSDSEDEDEKND</sequence>
<keyword evidence="3 6" id="KW-1133">Transmembrane helix</keyword>
<keyword evidence="2 5" id="KW-0812">Transmembrane</keyword>
<dbReference type="GO" id="GO:0050291">
    <property type="term" value="F:sphingosine N-acyltransferase activity"/>
    <property type="evidence" value="ECO:0007669"/>
    <property type="project" value="InterPro"/>
</dbReference>
<evidence type="ECO:0000256" key="6">
    <source>
        <dbReference type="SAM" id="Phobius"/>
    </source>
</evidence>
<feature type="transmembrane region" description="Helical" evidence="6">
    <location>
        <begin position="12"/>
        <end position="32"/>
    </location>
</feature>
<proteinExistence type="predicted"/>
<evidence type="ECO:0000313" key="8">
    <source>
        <dbReference type="EMBL" id="JAG98203.1"/>
    </source>
</evidence>
<protein>
    <recommendedName>
        <fullName evidence="7">TLC domain-containing protein</fullName>
    </recommendedName>
</protein>
<evidence type="ECO:0000256" key="4">
    <source>
        <dbReference type="ARBA" id="ARBA00023136"/>
    </source>
</evidence>
<dbReference type="AlphaFoldDB" id="A0A0D6R7C7"/>
<feature type="transmembrane region" description="Helical" evidence="6">
    <location>
        <begin position="199"/>
        <end position="226"/>
    </location>
</feature>
<evidence type="ECO:0000256" key="2">
    <source>
        <dbReference type="ARBA" id="ARBA00022692"/>
    </source>
</evidence>
<dbReference type="PANTHER" id="PTHR12560">
    <property type="entry name" value="LONGEVITY ASSURANCE FACTOR 1 LAG1"/>
    <property type="match status" value="1"/>
</dbReference>
<dbReference type="PANTHER" id="PTHR12560:SF49">
    <property type="entry name" value="CERAMIDE SYNTHASE 1 LOH3"/>
    <property type="match status" value="1"/>
</dbReference>
<feature type="transmembrane region" description="Helical" evidence="6">
    <location>
        <begin position="246"/>
        <end position="270"/>
    </location>
</feature>
<organism evidence="8">
    <name type="scientific">Araucaria cunninghamii</name>
    <name type="common">Hoop pine</name>
    <name type="synonym">Moreton Bay pine</name>
    <dbReference type="NCBI Taxonomy" id="56994"/>
    <lineage>
        <taxon>Eukaryota</taxon>
        <taxon>Viridiplantae</taxon>
        <taxon>Streptophyta</taxon>
        <taxon>Embryophyta</taxon>
        <taxon>Tracheophyta</taxon>
        <taxon>Spermatophyta</taxon>
        <taxon>Pinopsida</taxon>
        <taxon>Pinidae</taxon>
        <taxon>Conifers II</taxon>
        <taxon>Araucariales</taxon>
        <taxon>Araucariaceae</taxon>
        <taxon>Araucaria</taxon>
    </lineage>
</organism>
<reference evidence="8" key="1">
    <citation type="submission" date="2015-03" db="EMBL/GenBank/DDBJ databases">
        <title>A transcriptome of Araucaria cunninghamii, an australian fine timber species.</title>
        <authorList>
            <person name="Jing Yi C.J.Y."/>
            <person name="Yin San L.Y.S."/>
            <person name="Abdul Karim S.S."/>
            <person name="Wan Azmi N.N."/>
            <person name="Hercus R.R."/>
            <person name="Croft L.L."/>
        </authorList>
    </citation>
    <scope>NUCLEOTIDE SEQUENCE</scope>
    <source>
        <strain evidence="8">MI0301</strain>
        <tissue evidence="8">Leaf</tissue>
    </source>
</reference>
<evidence type="ECO:0000256" key="3">
    <source>
        <dbReference type="ARBA" id="ARBA00022989"/>
    </source>
</evidence>
<dbReference type="EMBL" id="GCKF01027451">
    <property type="protein sequence ID" value="JAG98203.1"/>
    <property type="molecule type" value="Transcribed_RNA"/>
</dbReference>
<dbReference type="PIRSF" id="PIRSF005225">
    <property type="entry name" value="LAG1_LAC1"/>
    <property type="match status" value="1"/>
</dbReference>
<dbReference type="InterPro" id="IPR016439">
    <property type="entry name" value="Lag1/Lac1-like"/>
</dbReference>
<accession>A0A0D6R7C7</accession>
<feature type="transmembrane region" description="Helical" evidence="6">
    <location>
        <begin position="122"/>
        <end position="140"/>
    </location>
</feature>
<keyword evidence="4 5" id="KW-0472">Membrane</keyword>